<dbReference type="InterPro" id="IPR005829">
    <property type="entry name" value="Sugar_transporter_CS"/>
</dbReference>
<dbReference type="Proteomes" id="UP001287286">
    <property type="component" value="Unassembled WGS sequence"/>
</dbReference>
<dbReference type="CDD" id="cd17323">
    <property type="entry name" value="MFS_Tpo1_MDR_like"/>
    <property type="match status" value="1"/>
</dbReference>
<dbReference type="InterPro" id="IPR036259">
    <property type="entry name" value="MFS_trans_sf"/>
</dbReference>
<feature type="transmembrane region" description="Helical" evidence="6">
    <location>
        <begin position="335"/>
        <end position="355"/>
    </location>
</feature>
<feature type="transmembrane region" description="Helical" evidence="6">
    <location>
        <begin position="299"/>
        <end position="320"/>
    </location>
</feature>
<dbReference type="InterPro" id="IPR011701">
    <property type="entry name" value="MFS"/>
</dbReference>
<feature type="transmembrane region" description="Helical" evidence="6">
    <location>
        <begin position="525"/>
        <end position="550"/>
    </location>
</feature>
<feature type="region of interest" description="Disordered" evidence="5">
    <location>
        <begin position="1"/>
        <end position="47"/>
    </location>
</feature>
<feature type="region of interest" description="Disordered" evidence="5">
    <location>
        <begin position="147"/>
        <end position="282"/>
    </location>
</feature>
<feature type="domain" description="Major facilitator superfamily (MFS) profile" evidence="7">
    <location>
        <begin position="301"/>
        <end position="735"/>
    </location>
</feature>
<protein>
    <recommendedName>
        <fullName evidence="7">Major facilitator superfamily (MFS) profile domain-containing protein</fullName>
    </recommendedName>
</protein>
<keyword evidence="2 6" id="KW-0812">Transmembrane</keyword>
<proteinExistence type="predicted"/>
<feature type="compositionally biased region" description="Basic and acidic residues" evidence="5">
    <location>
        <begin position="185"/>
        <end position="195"/>
    </location>
</feature>
<feature type="region of interest" description="Disordered" evidence="5">
    <location>
        <begin position="1299"/>
        <end position="1331"/>
    </location>
</feature>
<dbReference type="PROSITE" id="PS00216">
    <property type="entry name" value="SUGAR_TRANSPORT_1"/>
    <property type="match status" value="1"/>
</dbReference>
<evidence type="ECO:0000256" key="2">
    <source>
        <dbReference type="ARBA" id="ARBA00022692"/>
    </source>
</evidence>
<organism evidence="8 9">
    <name type="scientific">Purpureocillium lilacinum</name>
    <name type="common">Paecilomyces lilacinus</name>
    <dbReference type="NCBI Taxonomy" id="33203"/>
    <lineage>
        <taxon>Eukaryota</taxon>
        <taxon>Fungi</taxon>
        <taxon>Dikarya</taxon>
        <taxon>Ascomycota</taxon>
        <taxon>Pezizomycotina</taxon>
        <taxon>Sordariomycetes</taxon>
        <taxon>Hypocreomycetidae</taxon>
        <taxon>Hypocreales</taxon>
        <taxon>Ophiocordycipitaceae</taxon>
        <taxon>Purpureocillium</taxon>
    </lineage>
</organism>
<comment type="subcellular location">
    <subcellularLocation>
        <location evidence="1">Membrane</location>
        <topology evidence="1">Multi-pass membrane protein</topology>
    </subcellularLocation>
</comment>
<evidence type="ECO:0000313" key="8">
    <source>
        <dbReference type="EMBL" id="KAK4093182.1"/>
    </source>
</evidence>
<evidence type="ECO:0000259" key="7">
    <source>
        <dbReference type="PROSITE" id="PS50850"/>
    </source>
</evidence>
<feature type="region of interest" description="Disordered" evidence="5">
    <location>
        <begin position="62"/>
        <end position="118"/>
    </location>
</feature>
<feature type="transmembrane region" description="Helical" evidence="6">
    <location>
        <begin position="570"/>
        <end position="589"/>
    </location>
</feature>
<evidence type="ECO:0000256" key="6">
    <source>
        <dbReference type="SAM" id="Phobius"/>
    </source>
</evidence>
<feature type="transmembrane region" description="Helical" evidence="6">
    <location>
        <begin position="391"/>
        <end position="414"/>
    </location>
</feature>
<comment type="caution">
    <text evidence="8">The sequence shown here is derived from an EMBL/GenBank/DDBJ whole genome shotgun (WGS) entry which is preliminary data.</text>
</comment>
<evidence type="ECO:0000256" key="4">
    <source>
        <dbReference type="ARBA" id="ARBA00023136"/>
    </source>
</evidence>
<evidence type="ECO:0000256" key="5">
    <source>
        <dbReference type="SAM" id="MobiDB-lite"/>
    </source>
</evidence>
<keyword evidence="9" id="KW-1185">Reference proteome</keyword>
<keyword evidence="4 6" id="KW-0472">Membrane</keyword>
<name>A0ABR0CA86_PURLI</name>
<dbReference type="PROSITE" id="PS50850">
    <property type="entry name" value="MFS"/>
    <property type="match status" value="1"/>
</dbReference>
<dbReference type="Pfam" id="PF07690">
    <property type="entry name" value="MFS_1"/>
    <property type="match status" value="1"/>
</dbReference>
<feature type="transmembrane region" description="Helical" evidence="6">
    <location>
        <begin position="367"/>
        <end position="385"/>
    </location>
</feature>
<feature type="transmembrane region" description="Helical" evidence="6">
    <location>
        <begin position="426"/>
        <end position="449"/>
    </location>
</feature>
<evidence type="ECO:0000256" key="1">
    <source>
        <dbReference type="ARBA" id="ARBA00004141"/>
    </source>
</evidence>
<dbReference type="Gene3D" id="1.20.1250.20">
    <property type="entry name" value="MFS general substrate transporter like domains"/>
    <property type="match status" value="1"/>
</dbReference>
<dbReference type="PANTHER" id="PTHR23502:SF7">
    <property type="entry name" value="DRUG_PROTON ANTIPORTER YHK8-RELATED"/>
    <property type="match status" value="1"/>
</dbReference>
<keyword evidence="3 6" id="KW-1133">Transmembrane helix</keyword>
<feature type="region of interest" description="Disordered" evidence="5">
    <location>
        <begin position="1445"/>
        <end position="1465"/>
    </location>
</feature>
<feature type="compositionally biased region" description="Low complexity" evidence="5">
    <location>
        <begin position="215"/>
        <end position="228"/>
    </location>
</feature>
<feature type="compositionally biased region" description="Polar residues" evidence="5">
    <location>
        <begin position="1642"/>
        <end position="1658"/>
    </location>
</feature>
<evidence type="ECO:0000256" key="3">
    <source>
        <dbReference type="ARBA" id="ARBA00022989"/>
    </source>
</evidence>
<feature type="transmembrane region" description="Helical" evidence="6">
    <location>
        <begin position="709"/>
        <end position="729"/>
    </location>
</feature>
<feature type="transmembrane region" description="Helical" evidence="6">
    <location>
        <begin position="455"/>
        <end position="475"/>
    </location>
</feature>
<feature type="transmembrane region" description="Helical" evidence="6">
    <location>
        <begin position="674"/>
        <end position="697"/>
    </location>
</feature>
<dbReference type="EMBL" id="JAWRVI010000006">
    <property type="protein sequence ID" value="KAK4093182.1"/>
    <property type="molecule type" value="Genomic_DNA"/>
</dbReference>
<feature type="compositionally biased region" description="Pro residues" evidence="5">
    <location>
        <begin position="1448"/>
        <end position="1463"/>
    </location>
</feature>
<gene>
    <name evidence="8" type="ORF">Purlil1_2339</name>
</gene>
<feature type="region of interest" description="Disordered" evidence="5">
    <location>
        <begin position="1642"/>
        <end position="1734"/>
    </location>
</feature>
<dbReference type="InterPro" id="IPR020846">
    <property type="entry name" value="MFS_dom"/>
</dbReference>
<sequence>MALPGKQFTAPVLRPTGISAPPRLYVPARPVRRRHGAPPTRPFAPPAQSAKLGLVAAISETPPILPSPSEFRRHTFGASSDPPRAPKTDPGIMTRSAPGSRSEPAFISRSPQKKEGSTYEPIKKVVELGRPRNAPFLSPGRVIIPLRKLPGYSPTHSLTRPLRPSASEPSMGVEVRFPESMTMTMDERKPPRDDGVTGDNDNAPNGGGDAELQLRRSATSSSTAPARSLYRIRSQNGYGVSDEPSGESDGDGGAAAAPAPGPGADGRGASSEKDPFEVGWENGDSDPLCPRSFSKARKWLIVFIVSHVSLCVTCASSIYTSTYAKMEAEFGNSRIVSVLGLSTFVLGISFGPMFLSPLSEFYGRRPIYLVAWTTYLVWLVPQAVARNVAVVLVFRFFDGFSGSAFLAVSGGTVGDLFARHELQAPMALFSVSPFIGPSLGPLLGGFINYNVDWRWTYYVLLIWSFALWLAIVFLVPETYHPILLRNKARALRKQTGDSRWTAPSERVKKSMARAIGRSLLRPFQLLLFEPMCLNLCLFSAILLGILYLFFGAFPLVFGNNHGFNVWQTGLAFLGIMVSMLLGVATDPLWHRIRARLIRKYERETGVSGASEPEFRLPPAILGSLLAPAGLFMFGWSTYPWVHWIVPIIGSAIFGMGNVLLFTGIFTFLVDAYPLYAASALAANAFVRCLFAAAFPLFGDQMYKKLGYQWASSLLAFLTVAMLPFPYIFFRLPTADRAAQSLSRAACRLLPPARCTTTDERGEPSEHLGSASAFRCPSHDAEMAPRLVTPRHGLTNNRLGARWRRPRDSCPGLASSKQGALTCEGHGQGAEASGSGDMRCCLTCQRQQSTGAACGRVRMAHDHRQDWAAMQPRDPDGPAQRHARACACGRRYGGGGGGSSRRTDSDSGACVEGRGGAWKAWGRRSARLSVNASPYRGGGGGGGGECGLMVKMPGRRGFGGRRIKPLGAGLARTCASTSAGRQAGRARTEGGVASLPGEVRCCVAAGFCSRIEGDVLSFQCESWRPAACGSARPLPWVLALLLLVDEESARQGNARQGNVLKAEHETKRHKTTFPEQPDETGNAPAAPLQERADGRRTLASPQLSTPPPAQQATKFDARAARGPMPQDMKIDSCASPCLSVPFQARPTASGMARSLSWRRTTVINEAALGNCPRAVVDELPSIPSRSRHPGLARWSESWCCGSAPLLPRVLSRCCWRLVEDGIRCTSLLAHCGVPQRPRYRVPALRRQCSGRPGTNGLHSRRTRLPATCPPAHLTLEVLQARPLPRGGEAPRLRAGNLASIPSWDALKTPHSGDMPAERRSTSPSAHPSNGPAEQLTEALAGIGSCFPPRFHPGPIPSLPIHAPSLTQHQPPTPCLLSRTSSFASLSPLARRHRPHEIPVNLFAPLESKYFASRLRRRPWAPGTWVCVCVSACVRAGSARMPHLCATPAAQPPRAPTTTPTPTPARPLVRDARLYDAFVSAPPRPAQRPADPFARQWSMRAGTWATDPPPAGVLLVHIYVQQESRPRLLSAASRAESPLRNQHINVAASAVPTSWVRLRAASERPPPVSHAADLDAAQLTTAARVTRERHALGPSPLHWTSPALPLLRIRADIDVQEPCFGRVPDHLDGRSQRSAAPLPARLLSQAQSHARGSACLSQSARAPADRRLGAHSTSPIPKPRWTLCAKPPPPSHRTRRSSTSGLTPPPQLCATEAHAGVVSQPLGWPREPSSWSPERA</sequence>
<dbReference type="SUPFAM" id="SSF103473">
    <property type="entry name" value="MFS general substrate transporter"/>
    <property type="match status" value="1"/>
</dbReference>
<evidence type="ECO:0000313" key="9">
    <source>
        <dbReference type="Proteomes" id="UP001287286"/>
    </source>
</evidence>
<dbReference type="PANTHER" id="PTHR23502">
    <property type="entry name" value="MAJOR FACILITATOR SUPERFAMILY"/>
    <property type="match status" value="1"/>
</dbReference>
<feature type="transmembrane region" description="Helical" evidence="6">
    <location>
        <begin position="640"/>
        <end position="668"/>
    </location>
</feature>
<accession>A0ABR0CA86</accession>
<reference evidence="8 9" key="1">
    <citation type="journal article" date="2024" name="Microbiol. Resour. Announc.">
        <title>Genome annotations for the ascomycete fungi Trichoderma harzianum, Trichoderma aggressivum, and Purpureocillium lilacinum.</title>
        <authorList>
            <person name="Beijen E.P.W."/>
            <person name="Ohm R.A."/>
        </authorList>
    </citation>
    <scope>NUCLEOTIDE SEQUENCE [LARGE SCALE GENOMIC DNA]</scope>
    <source>
        <strain evidence="8 9">CBS 150709</strain>
    </source>
</reference>
<feature type="region of interest" description="Disordered" evidence="5">
    <location>
        <begin position="1051"/>
        <end position="1113"/>
    </location>
</feature>